<evidence type="ECO:0000259" key="2">
    <source>
        <dbReference type="Pfam" id="PF02754"/>
    </source>
</evidence>
<sequence>MKYSYYPGCSLHTTAKEFDMSTKVVMRELGIELEELQDWSCCGGSVAAGVSHDVGMAMAARNVALAQKQNLDLLASCSGCYNKSARAAKALENETEKQKITAILSDMGISISDSNIRVRNVVDVLANDLDLTSYIQRPLNGLKVACYYGCLLTRPADIAGWDSPIFPMSMDRLAQACGAEVVDFRSKTKCCGGPILVSKQEVAFELTKQLLDEAQSLGADCIVLACPLCATNLELRQPEIEKKYSVSYQLPILYITELIGLALGLKPGKLGLNKHIVSTQSVLAKLGI</sequence>
<dbReference type="EMBL" id="MJGC01000123">
    <property type="protein sequence ID" value="OEJ72515.1"/>
    <property type="molecule type" value="Genomic_DNA"/>
</dbReference>
<dbReference type="AlphaFoldDB" id="A0A1E5QCY8"/>
<comment type="caution">
    <text evidence="3">The sequence shown here is derived from an EMBL/GenBank/DDBJ whole genome shotgun (WGS) entry which is preliminary data.</text>
</comment>
<name>A0A1E5QCY8_9CYAN</name>
<dbReference type="GO" id="GO:0016491">
    <property type="term" value="F:oxidoreductase activity"/>
    <property type="evidence" value="ECO:0007669"/>
    <property type="project" value="UniProtKB-KW"/>
</dbReference>
<dbReference type="PANTHER" id="PTHR42947:SF1">
    <property type="entry name" value="COB--COM HETERODISULFIDE REDUCTASE SUBUNIT B 1"/>
    <property type="match status" value="1"/>
</dbReference>
<dbReference type="InterPro" id="IPR051278">
    <property type="entry name" value="HdrB/HdrD_reductase"/>
</dbReference>
<dbReference type="Gene3D" id="3.40.50.11810">
    <property type="match status" value="1"/>
</dbReference>
<dbReference type="Gene3D" id="1.20.1050.140">
    <property type="match status" value="1"/>
</dbReference>
<proteinExistence type="predicted"/>
<dbReference type="RefSeq" id="WP_069969869.1">
    <property type="nucleotide sequence ID" value="NZ_CM124774.1"/>
</dbReference>
<feature type="domain" description="Cysteine-rich" evidence="2">
    <location>
        <begin position="4"/>
        <end position="82"/>
    </location>
</feature>
<evidence type="ECO:0000256" key="1">
    <source>
        <dbReference type="ARBA" id="ARBA00023002"/>
    </source>
</evidence>
<keyword evidence="1" id="KW-0560">Oxidoreductase</keyword>
<dbReference type="STRING" id="1781255.BH720_24545"/>
<dbReference type="InterPro" id="IPR004017">
    <property type="entry name" value="Cys_rich_dom"/>
</dbReference>
<accession>A0A1E5QCY8</accession>
<gene>
    <name evidence="3" type="ORF">BH720_24545</name>
</gene>
<dbReference type="OrthoDB" id="9777685at2"/>
<protein>
    <submittedName>
        <fullName evidence="3">Disulfide reductase</fullName>
    </submittedName>
</protein>
<dbReference type="Pfam" id="PF02754">
    <property type="entry name" value="CCG"/>
    <property type="match status" value="2"/>
</dbReference>
<feature type="domain" description="Cysteine-rich" evidence="2">
    <location>
        <begin position="144"/>
        <end position="233"/>
    </location>
</feature>
<reference evidence="3" key="1">
    <citation type="submission" date="2016-09" db="EMBL/GenBank/DDBJ databases">
        <title>Draft genome of thermotolerant cyanobacterium Desertifilum sp. strain IPPAS B-1220.</title>
        <authorList>
            <person name="Sinetova M.A."/>
            <person name="Bolakhan K."/>
            <person name="Zayadan B.K."/>
            <person name="Mironov K.S."/>
            <person name="Ustinova V."/>
            <person name="Kupriyanova E.V."/>
            <person name="Sidorov R.A."/>
            <person name="Skrypnik A.N."/>
            <person name="Gogoleva N.E."/>
            <person name="Gogolev Y.V."/>
            <person name="Los D.A."/>
        </authorList>
    </citation>
    <scope>NUCLEOTIDE SEQUENCE [LARGE SCALE GENOMIC DNA]</scope>
    <source>
        <strain evidence="3">IPPAS B-1220</strain>
    </source>
</reference>
<organism evidence="3">
    <name type="scientific">Desertifilum tharense IPPAS B-1220</name>
    <dbReference type="NCBI Taxonomy" id="1781255"/>
    <lineage>
        <taxon>Bacteria</taxon>
        <taxon>Bacillati</taxon>
        <taxon>Cyanobacteriota</taxon>
        <taxon>Cyanophyceae</taxon>
        <taxon>Desertifilales</taxon>
        <taxon>Desertifilaceae</taxon>
        <taxon>Desertifilum</taxon>
    </lineage>
</organism>
<evidence type="ECO:0000313" key="3">
    <source>
        <dbReference type="EMBL" id="OEJ72515.1"/>
    </source>
</evidence>
<dbReference type="PANTHER" id="PTHR42947">
    <property type="entry name" value="COB--COM HETERODISULFIDE REDUCTASE SUBUNIT B 1"/>
    <property type="match status" value="1"/>
</dbReference>